<gene>
    <name evidence="15" type="primary">cls</name>
    <name evidence="15" type="ORF">MED297_18977</name>
</gene>
<proteinExistence type="predicted"/>
<keyword evidence="6" id="KW-0677">Repeat</keyword>
<dbReference type="InterPro" id="IPR027379">
    <property type="entry name" value="CLS_N"/>
</dbReference>
<reference evidence="15 16" key="1">
    <citation type="submission" date="2006-02" db="EMBL/GenBank/DDBJ databases">
        <authorList>
            <person name="Pinhassi J."/>
            <person name="Pedros-Alio C."/>
            <person name="Ferriera S."/>
            <person name="Johnson J."/>
            <person name="Kravitz S."/>
            <person name="Halpern A."/>
            <person name="Remington K."/>
            <person name="Beeson K."/>
            <person name="Tran B."/>
            <person name="Rogers Y.-H."/>
            <person name="Friedman R."/>
            <person name="Venter J.C."/>
        </authorList>
    </citation>
    <scope>NUCLEOTIDE SEQUENCE [LARGE SCALE GENOMIC DNA]</scope>
    <source>
        <strain evidence="15 16">MED297</strain>
    </source>
</reference>
<feature type="domain" description="PLD phosphodiesterase" evidence="14">
    <location>
        <begin position="216"/>
        <end position="243"/>
    </location>
</feature>
<dbReference type="InterPro" id="IPR022924">
    <property type="entry name" value="Cardiolipin_synthase"/>
</dbReference>
<dbReference type="STRING" id="314283.MED297_18977"/>
<name>A4BKA8_9GAMM</name>
<evidence type="ECO:0000256" key="8">
    <source>
        <dbReference type="ARBA" id="ARBA00023098"/>
    </source>
</evidence>
<dbReference type="HOGENOM" id="CLU_038053_1_0_6"/>
<feature type="transmembrane region" description="Helical" evidence="13">
    <location>
        <begin position="38"/>
        <end position="56"/>
    </location>
</feature>
<keyword evidence="10" id="KW-0594">Phospholipid biosynthesis</keyword>
<dbReference type="GO" id="GO:0032049">
    <property type="term" value="P:cardiolipin biosynthetic process"/>
    <property type="evidence" value="ECO:0007669"/>
    <property type="project" value="UniProtKB-UniRule"/>
</dbReference>
<feature type="domain" description="PLD phosphodiesterase" evidence="14">
    <location>
        <begin position="394"/>
        <end position="421"/>
    </location>
</feature>
<comment type="caution">
    <text evidence="15">The sequence shown here is derived from an EMBL/GenBank/DDBJ whole genome shotgun (WGS) entry which is preliminary data.</text>
</comment>
<dbReference type="NCBIfam" id="TIGR04265">
    <property type="entry name" value="bac_cardiolipin"/>
    <property type="match status" value="1"/>
</dbReference>
<evidence type="ECO:0000256" key="12">
    <source>
        <dbReference type="NCBIfam" id="TIGR04265"/>
    </source>
</evidence>
<dbReference type="GO" id="GO:0005886">
    <property type="term" value="C:plasma membrane"/>
    <property type="evidence" value="ECO:0007669"/>
    <property type="project" value="UniProtKB-SubCell"/>
</dbReference>
<dbReference type="CDD" id="cd09158">
    <property type="entry name" value="PLDc_EcCLS_like_2"/>
    <property type="match status" value="1"/>
</dbReference>
<evidence type="ECO:0000256" key="7">
    <source>
        <dbReference type="ARBA" id="ARBA00022989"/>
    </source>
</evidence>
<organism evidence="15 16">
    <name type="scientific">Reinekea blandensis MED297</name>
    <dbReference type="NCBI Taxonomy" id="314283"/>
    <lineage>
        <taxon>Bacteria</taxon>
        <taxon>Pseudomonadati</taxon>
        <taxon>Pseudomonadota</taxon>
        <taxon>Gammaproteobacteria</taxon>
        <taxon>Oceanospirillales</taxon>
        <taxon>Saccharospirillaceae</taxon>
        <taxon>Reinekea</taxon>
    </lineage>
</organism>
<dbReference type="Pfam" id="PF13091">
    <property type="entry name" value="PLDc_2"/>
    <property type="match status" value="2"/>
</dbReference>
<accession>A4BKA8</accession>
<evidence type="ECO:0000256" key="9">
    <source>
        <dbReference type="ARBA" id="ARBA00023136"/>
    </source>
</evidence>
<dbReference type="CDD" id="cd09152">
    <property type="entry name" value="PLDc_EcCLS_like_1"/>
    <property type="match status" value="1"/>
</dbReference>
<keyword evidence="9 13" id="KW-0472">Membrane</keyword>
<dbReference type="SMART" id="SM00155">
    <property type="entry name" value="PLDc"/>
    <property type="match status" value="2"/>
</dbReference>
<dbReference type="PANTHER" id="PTHR21248:SF22">
    <property type="entry name" value="PHOSPHOLIPASE D"/>
    <property type="match status" value="1"/>
</dbReference>
<dbReference type="OrthoDB" id="9762009at2"/>
<dbReference type="Pfam" id="PF13396">
    <property type="entry name" value="PLDc_N"/>
    <property type="match status" value="1"/>
</dbReference>
<dbReference type="PROSITE" id="PS50035">
    <property type="entry name" value="PLD"/>
    <property type="match status" value="2"/>
</dbReference>
<evidence type="ECO:0000259" key="14">
    <source>
        <dbReference type="PROSITE" id="PS50035"/>
    </source>
</evidence>
<keyword evidence="3" id="KW-0444">Lipid biosynthesis</keyword>
<keyword evidence="4 15" id="KW-0808">Transferase</keyword>
<sequence>MNWQWLITIGLWLYGISLIALTLRILMKRRPVGVSLAWLLFLYIIPVGGIVAYLLFGERYLGRLRARRATEQFNYYSLWLQRILLEQQHVSPARPVLRPVMELTRGSLGMPVIVGSRWSLHSDPQDVFKRLIDDIDNANETILMEFYILEAEGAVLPVLDALEQAVSRGIQVYLMVDSVGSNRFLRSKRSRQLTEAGVKVVDALHANLLRMTLRRQDLRQHRKLIAIDNQIAYTGSMNLADPAHFKTSSGVGPWVDIMVRLEGDIAKVIQGTLIFDWEMETGIRLEKHLDWPEFKPVKDDNLMQLLPSGPALDEEILLQVLLTVIHNARSSITITTPYFVPDEALLQALKSAAKRGLEVTVILPAKNDSRLAEYAGRSFYYELLQAGVHLLQFNGGLLHTKTVVIDRHMVLIGSVNLDMRSIWLNFESTLIVDDDDFCEAVLAQIDVYQNESHCLLSYEWQKRPHHQRLLENLAQLASPLL</sequence>
<protein>
    <recommendedName>
        <fullName evidence="12">Cardiolipin synthase</fullName>
        <ecNumber evidence="12">2.7.8.-</ecNumber>
    </recommendedName>
</protein>
<evidence type="ECO:0000256" key="5">
    <source>
        <dbReference type="ARBA" id="ARBA00022692"/>
    </source>
</evidence>
<dbReference type="PANTHER" id="PTHR21248">
    <property type="entry name" value="CARDIOLIPIN SYNTHASE"/>
    <property type="match status" value="1"/>
</dbReference>
<dbReference type="GO" id="GO:0008808">
    <property type="term" value="F:cardiolipin synthase activity"/>
    <property type="evidence" value="ECO:0007669"/>
    <property type="project" value="UniProtKB-UniRule"/>
</dbReference>
<dbReference type="Proteomes" id="UP000005953">
    <property type="component" value="Unassembled WGS sequence"/>
</dbReference>
<feature type="transmembrane region" description="Helical" evidence="13">
    <location>
        <begin position="6"/>
        <end position="26"/>
    </location>
</feature>
<dbReference type="SUPFAM" id="SSF56024">
    <property type="entry name" value="Phospholipase D/nuclease"/>
    <property type="match status" value="2"/>
</dbReference>
<evidence type="ECO:0000256" key="1">
    <source>
        <dbReference type="ARBA" id="ARBA00004651"/>
    </source>
</evidence>
<keyword evidence="16" id="KW-1185">Reference proteome</keyword>
<keyword evidence="8" id="KW-0443">Lipid metabolism</keyword>
<evidence type="ECO:0000256" key="2">
    <source>
        <dbReference type="ARBA" id="ARBA00022475"/>
    </source>
</evidence>
<keyword evidence="11" id="KW-1208">Phospholipid metabolism</keyword>
<evidence type="ECO:0000256" key="11">
    <source>
        <dbReference type="ARBA" id="ARBA00023264"/>
    </source>
</evidence>
<dbReference type="InterPro" id="IPR001736">
    <property type="entry name" value="PLipase_D/transphosphatidylase"/>
</dbReference>
<evidence type="ECO:0000256" key="10">
    <source>
        <dbReference type="ARBA" id="ARBA00023209"/>
    </source>
</evidence>
<dbReference type="InterPro" id="IPR025202">
    <property type="entry name" value="PLD-like_dom"/>
</dbReference>
<dbReference type="AlphaFoldDB" id="A4BKA8"/>
<comment type="subcellular location">
    <subcellularLocation>
        <location evidence="1">Cell membrane</location>
        <topology evidence="1">Multi-pass membrane protein</topology>
    </subcellularLocation>
</comment>
<evidence type="ECO:0000256" key="6">
    <source>
        <dbReference type="ARBA" id="ARBA00022737"/>
    </source>
</evidence>
<evidence type="ECO:0000256" key="3">
    <source>
        <dbReference type="ARBA" id="ARBA00022516"/>
    </source>
</evidence>
<keyword evidence="5 13" id="KW-0812">Transmembrane</keyword>
<dbReference type="RefSeq" id="WP_008044364.1">
    <property type="nucleotide sequence ID" value="NZ_CH724151.1"/>
</dbReference>
<evidence type="ECO:0000256" key="4">
    <source>
        <dbReference type="ARBA" id="ARBA00022679"/>
    </source>
</evidence>
<dbReference type="Gene3D" id="3.30.870.10">
    <property type="entry name" value="Endonuclease Chain A"/>
    <property type="match status" value="2"/>
</dbReference>
<evidence type="ECO:0000256" key="13">
    <source>
        <dbReference type="SAM" id="Phobius"/>
    </source>
</evidence>
<evidence type="ECO:0000313" key="15">
    <source>
        <dbReference type="EMBL" id="EAR07413.1"/>
    </source>
</evidence>
<keyword evidence="7 13" id="KW-1133">Transmembrane helix</keyword>
<dbReference type="EC" id="2.7.8.-" evidence="12"/>
<evidence type="ECO:0000313" key="16">
    <source>
        <dbReference type="Proteomes" id="UP000005953"/>
    </source>
</evidence>
<dbReference type="EMBL" id="AAOE01000043">
    <property type="protein sequence ID" value="EAR07413.1"/>
    <property type="molecule type" value="Genomic_DNA"/>
</dbReference>
<keyword evidence="2" id="KW-1003">Cell membrane</keyword>